<evidence type="ECO:0000256" key="1">
    <source>
        <dbReference type="ARBA" id="ARBA00004141"/>
    </source>
</evidence>
<evidence type="ECO:0000256" key="5">
    <source>
        <dbReference type="RuleBase" id="RU365084"/>
    </source>
</evidence>
<dbReference type="AlphaFoldDB" id="G8BPJ2"/>
<reference evidence="6 7" key="1">
    <citation type="journal article" date="2011" name="Proc. Natl. Acad. Sci. U.S.A.">
        <title>Evolutionary erosion of yeast sex chromosomes by mating-type switching accidents.</title>
        <authorList>
            <person name="Gordon J.L."/>
            <person name="Armisen D."/>
            <person name="Proux-Wera E."/>
            <person name="Oheigeartaigh S.S."/>
            <person name="Byrne K.P."/>
            <person name="Wolfe K.H."/>
        </authorList>
    </citation>
    <scope>NUCLEOTIDE SEQUENCE [LARGE SCALE GENOMIC DNA]</scope>
    <source>
        <strain evidence="7">ATCC 24235 / CBS 4417 / NBRC 1672 / NRRL Y-8282 / UCD 70-5</strain>
    </source>
</reference>
<dbReference type="UniPathway" id="UPA00378"/>
<dbReference type="OrthoDB" id="311279at2759"/>
<evidence type="ECO:0000256" key="4">
    <source>
        <dbReference type="ARBA" id="ARBA00023136"/>
    </source>
</evidence>
<protein>
    <recommendedName>
        <fullName evidence="5">Dolichol phosphate-mannose biosynthesis regulatory protein</fullName>
    </recommendedName>
</protein>
<dbReference type="HOGENOM" id="CLU_150144_2_1_1"/>
<dbReference type="EMBL" id="HE612857">
    <property type="protein sequence ID" value="CCE61923.1"/>
    <property type="molecule type" value="Genomic_DNA"/>
</dbReference>
<proteinExistence type="inferred from homology"/>
<comment type="function">
    <text evidence="5">Regulatory subunit of the dolichol-phosphate mannose (DPM) synthase complex; essential for the ER localization.</text>
</comment>
<dbReference type="GeneID" id="11534765"/>
<keyword evidence="4 5" id="KW-0472">Membrane</keyword>
<dbReference type="KEGG" id="tpf:TPHA_0B02500"/>
<dbReference type="OMA" id="NRLTIWI"/>
<dbReference type="GO" id="GO:0030234">
    <property type="term" value="F:enzyme regulator activity"/>
    <property type="evidence" value="ECO:0007669"/>
    <property type="project" value="UniProtKB-UniRule"/>
</dbReference>
<dbReference type="Proteomes" id="UP000005666">
    <property type="component" value="Chromosome 2"/>
</dbReference>
<sequence>MNRFLVLTFAFIYYLIWLVLPIFELDRKLYLFPLPSVYAVYLPILLLLLGVILVGSYMGYLLLIN</sequence>
<evidence type="ECO:0000256" key="3">
    <source>
        <dbReference type="ARBA" id="ARBA00022989"/>
    </source>
</evidence>
<evidence type="ECO:0000256" key="2">
    <source>
        <dbReference type="ARBA" id="ARBA00022692"/>
    </source>
</evidence>
<keyword evidence="2 5" id="KW-0812">Transmembrane</keyword>
<comment type="similarity">
    <text evidence="5">Belongs to the DPM2 family.</text>
</comment>
<dbReference type="GO" id="GO:0005789">
    <property type="term" value="C:endoplasmic reticulum membrane"/>
    <property type="evidence" value="ECO:0007669"/>
    <property type="project" value="UniProtKB-SubCell"/>
</dbReference>
<dbReference type="eggNOG" id="ENOG502S773">
    <property type="taxonomic scope" value="Eukaryota"/>
</dbReference>
<keyword evidence="3 5" id="KW-1133">Transmembrane helix</keyword>
<gene>
    <name evidence="6" type="primary">TPHA0B02500</name>
    <name evidence="6" type="ordered locus">TPHA_0B02500</name>
</gene>
<dbReference type="Pfam" id="PF07297">
    <property type="entry name" value="DPM2"/>
    <property type="match status" value="1"/>
</dbReference>
<evidence type="ECO:0000313" key="6">
    <source>
        <dbReference type="EMBL" id="CCE61923.1"/>
    </source>
</evidence>
<comment type="pathway">
    <text evidence="5">Protein modification; protein glycosylation.</text>
</comment>
<dbReference type="GO" id="GO:0180047">
    <property type="term" value="P:dolichol phosphate mannose biosynthetic process"/>
    <property type="evidence" value="ECO:0007669"/>
    <property type="project" value="InterPro"/>
</dbReference>
<dbReference type="InterPro" id="IPR009914">
    <property type="entry name" value="DPM2"/>
</dbReference>
<name>G8BPJ2_TETPH</name>
<feature type="transmembrane region" description="Helical" evidence="5">
    <location>
        <begin position="38"/>
        <end position="63"/>
    </location>
</feature>
<organism evidence="6 7">
    <name type="scientific">Tetrapisispora phaffii (strain ATCC 24235 / CBS 4417 / NBRC 1672 / NRRL Y-8282 / UCD 70-5)</name>
    <name type="common">Yeast</name>
    <name type="synonym">Fabospora phaffii</name>
    <dbReference type="NCBI Taxonomy" id="1071381"/>
    <lineage>
        <taxon>Eukaryota</taxon>
        <taxon>Fungi</taxon>
        <taxon>Dikarya</taxon>
        <taxon>Ascomycota</taxon>
        <taxon>Saccharomycotina</taxon>
        <taxon>Saccharomycetes</taxon>
        <taxon>Saccharomycetales</taxon>
        <taxon>Saccharomycetaceae</taxon>
        <taxon>Tetrapisispora</taxon>
    </lineage>
</organism>
<comment type="subcellular location">
    <subcellularLocation>
        <location evidence="5">Endoplasmic reticulum membrane</location>
        <topology evidence="5">Multi-pass membrane protein</topology>
    </subcellularLocation>
    <subcellularLocation>
        <location evidence="1">Membrane</location>
        <topology evidence="1">Multi-pass membrane protein</topology>
    </subcellularLocation>
</comment>
<comment type="subunit">
    <text evidence="5">Component of the dolichol-phosphate mannose (DPM) synthase complex.</text>
</comment>
<keyword evidence="7" id="KW-1185">Reference proteome</keyword>
<dbReference type="RefSeq" id="XP_003684357.1">
    <property type="nucleotide sequence ID" value="XM_003684309.1"/>
</dbReference>
<keyword evidence="5" id="KW-0256">Endoplasmic reticulum</keyword>
<accession>G8BPJ2</accession>
<feature type="transmembrane region" description="Helical" evidence="5">
    <location>
        <begin position="5"/>
        <end position="23"/>
    </location>
</feature>
<evidence type="ECO:0000313" key="7">
    <source>
        <dbReference type="Proteomes" id="UP000005666"/>
    </source>
</evidence>